<evidence type="ECO:0000313" key="2">
    <source>
        <dbReference type="EMBL" id="PIO22628.1"/>
    </source>
</evidence>
<keyword evidence="3" id="KW-1185">Reference proteome</keyword>
<feature type="compositionally biased region" description="Polar residues" evidence="1">
    <location>
        <begin position="20"/>
        <end position="31"/>
    </location>
</feature>
<sequence>MAERQQVHAEESSNDKSPEPQMSRSQTRFKASNMSFVEMVEMVGILKRADYDGKHGPYPNPNVRKAKIMAKVVKSLQKNFGGMAIQGSTEEMMVRLEIEGAGSVQKDQETASKKEEKTQNIRGHQGPPPPKEGEIPTPQPEDVEEGEVYEVGEIVTTTGNVDVVEEETHFTSASVHVLIGEIMVCNRDLQKIKEDINGVKF</sequence>
<protein>
    <submittedName>
        <fullName evidence="2">Uncharacterized protein</fullName>
    </submittedName>
</protein>
<organism evidence="2 3">
    <name type="scientific">Aquarana catesbeiana</name>
    <name type="common">American bullfrog</name>
    <name type="synonym">Rana catesbeiana</name>
    <dbReference type="NCBI Taxonomy" id="8400"/>
    <lineage>
        <taxon>Eukaryota</taxon>
        <taxon>Metazoa</taxon>
        <taxon>Chordata</taxon>
        <taxon>Craniata</taxon>
        <taxon>Vertebrata</taxon>
        <taxon>Euteleostomi</taxon>
        <taxon>Amphibia</taxon>
        <taxon>Batrachia</taxon>
        <taxon>Anura</taxon>
        <taxon>Neobatrachia</taxon>
        <taxon>Ranoidea</taxon>
        <taxon>Ranidae</taxon>
        <taxon>Aquarana</taxon>
    </lineage>
</organism>
<proteinExistence type="predicted"/>
<gene>
    <name evidence="2" type="ORF">AB205_0197600</name>
</gene>
<dbReference type="AlphaFoldDB" id="A0A2G9R416"/>
<feature type="compositionally biased region" description="Basic and acidic residues" evidence="1">
    <location>
        <begin position="106"/>
        <end position="119"/>
    </location>
</feature>
<feature type="compositionally biased region" description="Basic and acidic residues" evidence="1">
    <location>
        <begin position="1"/>
        <end position="18"/>
    </location>
</feature>
<evidence type="ECO:0000313" key="3">
    <source>
        <dbReference type="Proteomes" id="UP000228934"/>
    </source>
</evidence>
<feature type="region of interest" description="Disordered" evidence="1">
    <location>
        <begin position="101"/>
        <end position="144"/>
    </location>
</feature>
<name>A0A2G9R416_AQUCT</name>
<dbReference type="Proteomes" id="UP000228934">
    <property type="component" value="Unassembled WGS sequence"/>
</dbReference>
<evidence type="ECO:0000256" key="1">
    <source>
        <dbReference type="SAM" id="MobiDB-lite"/>
    </source>
</evidence>
<reference evidence="3" key="1">
    <citation type="journal article" date="2017" name="Nat. Commun.">
        <title>The North American bullfrog draft genome provides insight into hormonal regulation of long noncoding RNA.</title>
        <authorList>
            <person name="Hammond S.A."/>
            <person name="Warren R.L."/>
            <person name="Vandervalk B.P."/>
            <person name="Kucuk E."/>
            <person name="Khan H."/>
            <person name="Gibb E.A."/>
            <person name="Pandoh P."/>
            <person name="Kirk H."/>
            <person name="Zhao Y."/>
            <person name="Jones M."/>
            <person name="Mungall A.J."/>
            <person name="Coope R."/>
            <person name="Pleasance S."/>
            <person name="Moore R.A."/>
            <person name="Holt R.A."/>
            <person name="Round J.M."/>
            <person name="Ohora S."/>
            <person name="Walle B.V."/>
            <person name="Veldhoen N."/>
            <person name="Helbing C.C."/>
            <person name="Birol I."/>
        </authorList>
    </citation>
    <scope>NUCLEOTIDE SEQUENCE [LARGE SCALE GENOMIC DNA]</scope>
</reference>
<dbReference type="EMBL" id="KV975051">
    <property type="protein sequence ID" value="PIO22628.1"/>
    <property type="molecule type" value="Genomic_DNA"/>
</dbReference>
<feature type="region of interest" description="Disordered" evidence="1">
    <location>
        <begin position="1"/>
        <end position="31"/>
    </location>
</feature>
<accession>A0A2G9R416</accession>